<feature type="region of interest" description="Disordered" evidence="1">
    <location>
        <begin position="30"/>
        <end position="91"/>
    </location>
</feature>
<gene>
    <name evidence="3" type="ORF">KTS45_07520</name>
</gene>
<dbReference type="AlphaFoldDB" id="A0A8J7YB75"/>
<evidence type="ECO:0000313" key="4">
    <source>
        <dbReference type="Proteomes" id="UP000766550"/>
    </source>
</evidence>
<reference evidence="3 4" key="1">
    <citation type="submission" date="2021-06" db="EMBL/GenBank/DDBJ databases">
        <title>New haloarchaea isolates fom saline soil.</title>
        <authorList>
            <person name="Duran-Viseras A."/>
            <person name="Sanchez-Porro C.S."/>
            <person name="Ventosa A."/>
        </authorList>
    </citation>
    <scope>NUCLEOTIDE SEQUENCE [LARGE SCALE GENOMIC DNA]</scope>
    <source>
        <strain evidence="3 4">JCM 183640</strain>
    </source>
</reference>
<dbReference type="PROSITE" id="PS51257">
    <property type="entry name" value="PROKAR_LIPOPROTEIN"/>
    <property type="match status" value="1"/>
</dbReference>
<sequence>MLRTTSTRSRNLLSTLLVAFLLITAGCNGIDVDPSDTGPDRTTGTPVTGTPTAPTATPTPTVPENGTDLRSVTVGQSGVGELDSGDPQDGGRYYERVEFAAEANTTLNITMGSSIGNPKMRLVAPNGTTLGSNDDGGMDNAAKFKKIEIPETGQYTIIATSSTPNATFDYILTVKDITDEIPANWNEYKRYREFAHDYRDVAADTTTPDEAVFRDYSVNTEQDYVVVTYVMDSNVSGDDRAGIDATLLLTYENLYEDYSDENASFTDETWIPDRVYHRAVTPDGELYRTTFIKTKWAKEMVETDELDQYLFRYLATMRKGPADSDYVEGADNSTTEVGYDVIEE</sequence>
<keyword evidence="4" id="KW-1185">Reference proteome</keyword>
<evidence type="ECO:0000256" key="1">
    <source>
        <dbReference type="SAM" id="MobiDB-lite"/>
    </source>
</evidence>
<dbReference type="Pfam" id="PF04151">
    <property type="entry name" value="PPC"/>
    <property type="match status" value="1"/>
</dbReference>
<dbReference type="EMBL" id="JAHQXF010000001">
    <property type="protein sequence ID" value="MBV0924051.1"/>
    <property type="molecule type" value="Genomic_DNA"/>
</dbReference>
<organism evidence="3 4">
    <name type="scientific">Haloarcula limicola</name>
    <dbReference type="NCBI Taxonomy" id="1429915"/>
    <lineage>
        <taxon>Archaea</taxon>
        <taxon>Methanobacteriati</taxon>
        <taxon>Methanobacteriota</taxon>
        <taxon>Stenosarchaea group</taxon>
        <taxon>Halobacteria</taxon>
        <taxon>Halobacteriales</taxon>
        <taxon>Haloarculaceae</taxon>
        <taxon>Haloarcula</taxon>
    </lineage>
</organism>
<protein>
    <submittedName>
        <fullName evidence="3">PPC domain-containing protein</fullName>
    </submittedName>
</protein>
<feature type="compositionally biased region" description="Low complexity" evidence="1">
    <location>
        <begin position="42"/>
        <end position="63"/>
    </location>
</feature>
<name>A0A8J7YB75_9EURY</name>
<feature type="domain" description="Peptidase C-terminal archaeal/bacterial" evidence="2">
    <location>
        <begin position="98"/>
        <end position="157"/>
    </location>
</feature>
<dbReference type="Gene3D" id="2.60.120.380">
    <property type="match status" value="1"/>
</dbReference>
<evidence type="ECO:0000259" key="2">
    <source>
        <dbReference type="Pfam" id="PF04151"/>
    </source>
</evidence>
<evidence type="ECO:0000313" key="3">
    <source>
        <dbReference type="EMBL" id="MBV0924051.1"/>
    </source>
</evidence>
<dbReference type="InterPro" id="IPR007280">
    <property type="entry name" value="Peptidase_C_arc/bac"/>
</dbReference>
<dbReference type="OrthoDB" id="384589at2157"/>
<dbReference type="Proteomes" id="UP000766550">
    <property type="component" value="Unassembled WGS sequence"/>
</dbReference>
<accession>A0A8J7YB75</accession>
<comment type="caution">
    <text evidence="3">The sequence shown here is derived from an EMBL/GenBank/DDBJ whole genome shotgun (WGS) entry which is preliminary data.</text>
</comment>
<dbReference type="RefSeq" id="WP_162317132.1">
    <property type="nucleotide sequence ID" value="NZ_JAHQXF010000001.1"/>
</dbReference>
<proteinExistence type="predicted"/>